<organism evidence="2 3">
    <name type="scientific">Streptomyces pactum</name>
    <dbReference type="NCBI Taxonomy" id="68249"/>
    <lineage>
        <taxon>Bacteria</taxon>
        <taxon>Bacillati</taxon>
        <taxon>Actinomycetota</taxon>
        <taxon>Actinomycetes</taxon>
        <taxon>Kitasatosporales</taxon>
        <taxon>Streptomycetaceae</taxon>
        <taxon>Streptomyces</taxon>
    </lineage>
</organism>
<evidence type="ECO:0000313" key="3">
    <source>
        <dbReference type="Proteomes" id="UP000189443"/>
    </source>
</evidence>
<dbReference type="EMBL" id="CP019724">
    <property type="protein sequence ID" value="AQS70867.1"/>
    <property type="molecule type" value="Genomic_DNA"/>
</dbReference>
<sequence length="85" mass="8850">MTHAQRTAAACKLTAFLAAVVAGISATYHPYYVVPGLLAAAFFLGVAASFRRDEARQRARHAALDAAAAADEHLLGTNHDQASAA</sequence>
<reference evidence="2 3" key="1">
    <citation type="submission" date="2017-02" db="EMBL/GenBank/DDBJ databases">
        <title>Streptomyces pactum ACT12 Genome sequencing and assembly.</title>
        <authorList>
            <person name="Xue Q."/>
            <person name="Yan X."/>
            <person name="Jia L."/>
            <person name="Yan H."/>
        </authorList>
    </citation>
    <scope>NUCLEOTIDE SEQUENCE [LARGE SCALE GENOMIC DNA]</scope>
    <source>
        <strain evidence="2 3">ACT12</strain>
    </source>
</reference>
<protein>
    <submittedName>
        <fullName evidence="2">Uncharacterized protein</fullName>
    </submittedName>
</protein>
<keyword evidence="1" id="KW-0472">Membrane</keyword>
<accession>A0A1S6JGI4</accession>
<feature type="transmembrane region" description="Helical" evidence="1">
    <location>
        <begin position="32"/>
        <end position="50"/>
    </location>
</feature>
<dbReference type="Proteomes" id="UP000189443">
    <property type="component" value="Chromosome"/>
</dbReference>
<name>A0A1S6JGI4_9ACTN</name>
<gene>
    <name evidence="2" type="ORF">B1H29_31805</name>
</gene>
<keyword evidence="1" id="KW-1133">Transmembrane helix</keyword>
<evidence type="ECO:0000313" key="2">
    <source>
        <dbReference type="EMBL" id="AQS70867.1"/>
    </source>
</evidence>
<evidence type="ECO:0000256" key="1">
    <source>
        <dbReference type="SAM" id="Phobius"/>
    </source>
</evidence>
<keyword evidence="3" id="KW-1185">Reference proteome</keyword>
<keyword evidence="1" id="KW-0812">Transmembrane</keyword>
<dbReference type="RefSeq" id="WP_055420666.1">
    <property type="nucleotide sequence ID" value="NZ_CP019724.1"/>
</dbReference>
<dbReference type="AlphaFoldDB" id="A0A1S6JGI4"/>
<dbReference type="KEGG" id="spac:B1H29_31805"/>
<proteinExistence type="predicted"/>